<dbReference type="Pfam" id="PF00158">
    <property type="entry name" value="Sigma54_activat"/>
    <property type="match status" value="1"/>
</dbReference>
<dbReference type="InterPro" id="IPR001208">
    <property type="entry name" value="MCM_dom"/>
</dbReference>
<keyword evidence="6" id="KW-0238">DNA-binding</keyword>
<dbReference type="InterPro" id="IPR002078">
    <property type="entry name" value="Sigma_54_int"/>
</dbReference>
<dbReference type="GO" id="GO:0043565">
    <property type="term" value="F:sequence-specific DNA binding"/>
    <property type="evidence" value="ECO:0007669"/>
    <property type="project" value="InterPro"/>
</dbReference>
<dbReference type="Gene3D" id="3.30.450.40">
    <property type="match status" value="1"/>
</dbReference>
<dbReference type="SMART" id="SM00382">
    <property type="entry name" value="AAA"/>
    <property type="match status" value="1"/>
</dbReference>
<dbReference type="InterPro" id="IPR029016">
    <property type="entry name" value="GAF-like_dom_sf"/>
</dbReference>
<dbReference type="RefSeq" id="WP_012937516.1">
    <property type="nucleotide sequence ID" value="NZ_CAMEFB010000005.1"/>
</dbReference>
<dbReference type="Gene3D" id="1.10.10.60">
    <property type="entry name" value="Homeodomain-like"/>
    <property type="match status" value="1"/>
</dbReference>
<dbReference type="InterPro" id="IPR002197">
    <property type="entry name" value="HTH_Fis"/>
</dbReference>
<dbReference type="SUPFAM" id="SSF46689">
    <property type="entry name" value="Homeodomain-like"/>
    <property type="match status" value="1"/>
</dbReference>
<dbReference type="GeneID" id="78333867"/>
<dbReference type="GO" id="GO:0006355">
    <property type="term" value="P:regulation of DNA-templated transcription"/>
    <property type="evidence" value="ECO:0007669"/>
    <property type="project" value="InterPro"/>
</dbReference>
<keyword evidence="4" id="KW-0804">Transcription</keyword>
<reference evidence="6 7" key="1">
    <citation type="submission" date="2016-10" db="EMBL/GenBank/DDBJ databases">
        <authorList>
            <person name="Varghese N."/>
            <person name="Submissions S."/>
        </authorList>
    </citation>
    <scope>NUCLEOTIDE SEQUENCE [LARGE SCALE GENOMIC DNA]</scope>
    <source>
        <strain evidence="6 7">WCC6</strain>
    </source>
</reference>
<gene>
    <name evidence="6" type="ORF">SAMN05216495_10572</name>
</gene>
<evidence type="ECO:0000313" key="6">
    <source>
        <dbReference type="EMBL" id="SDW74748.1"/>
    </source>
</evidence>
<keyword evidence="1" id="KW-0547">Nucleotide-binding</keyword>
<proteinExistence type="predicted"/>
<dbReference type="InterPro" id="IPR025943">
    <property type="entry name" value="Sigma_54_int_dom_ATP-bd_2"/>
</dbReference>
<dbReference type="Proteomes" id="UP000182379">
    <property type="component" value="Unassembled WGS sequence"/>
</dbReference>
<evidence type="ECO:0000313" key="7">
    <source>
        <dbReference type="Proteomes" id="UP000182379"/>
    </source>
</evidence>
<dbReference type="CDD" id="cd00009">
    <property type="entry name" value="AAA"/>
    <property type="match status" value="1"/>
</dbReference>
<keyword evidence="3" id="KW-0805">Transcription regulation</keyword>
<dbReference type="InterPro" id="IPR027417">
    <property type="entry name" value="P-loop_NTPase"/>
</dbReference>
<comment type="caution">
    <text evidence="6">The sequence shown here is derived from an EMBL/GenBank/DDBJ whole genome shotgun (WGS) entry which is preliminary data.</text>
</comment>
<feature type="domain" description="Sigma-54 factor interaction" evidence="5">
    <location>
        <begin position="333"/>
        <end position="557"/>
    </location>
</feature>
<dbReference type="OMA" id="HVEVTFE"/>
<evidence type="ECO:0000256" key="2">
    <source>
        <dbReference type="ARBA" id="ARBA00022840"/>
    </source>
</evidence>
<dbReference type="AlphaFoldDB" id="A0A1H2W2A6"/>
<dbReference type="Gene3D" id="1.10.8.60">
    <property type="match status" value="1"/>
</dbReference>
<sequence length="639" mass="71983">MIRERRNKEKLTSYYNKFVDEGIIDPNVHPWVAESWRRCEARKLEHETMPANGVRLSPQELAKALEVHEDVVKYVDGLFEQNKQYFNSHNLSMLLVNEEGYVLKNYALPFFQRSIEDIQGMRVLEEDVGTSSICVARSHNVPFLMFGPEMWIRESHSGDACSAPIEVGGQCRYILSLFSLDQNDLPYDILLSLLMTMKYSVENFLNMLAYWKVCGLISEEIPASVYWVNQDGSLRYSNTNGKKRLDGKERLDEVFLNYEHIPIQKGLSGKSTIRKEITWITQERTYEDVTSVLPVKAGGKVDSVVIITMAIEDLKTTIAHATGYSSRYSLYSMVGNSSEFLALQHKAARVARGDNNLLLQGEPGTGKQRLAHGIHQASPRAAAPLITVRGHDGSEAELEAEFFGSDDGAGHVTAGALELANGGTLFLDEIEKFPTKLEDALADALRNGVRNWETGTRRKYNVRVIAACDSNLKRLTDKGLFSRNLYEQVIGTVIRVPPLRERVEDVEVIANHILTEMAARHNMPSKTLSREALQLLNSCQWPGNIKQLQGVIEQAFFHTSGSVIEASHIKLPGEHRIEKSWKHDKDAFVAAWKAAGGNISKLALMLDVSRVTLYRYLKKFNLGPEEKKNRGKKAKTEEK</sequence>
<dbReference type="Pfam" id="PF25601">
    <property type="entry name" value="AAA_lid_14"/>
    <property type="match status" value="1"/>
</dbReference>
<dbReference type="PROSITE" id="PS50045">
    <property type="entry name" value="SIGMA54_INTERACT_4"/>
    <property type="match status" value="1"/>
</dbReference>
<dbReference type="InterPro" id="IPR003593">
    <property type="entry name" value="AAA+_ATPase"/>
</dbReference>
<organism evidence="6 7">
    <name type="scientific">Acidaminococcus fermentans</name>
    <dbReference type="NCBI Taxonomy" id="905"/>
    <lineage>
        <taxon>Bacteria</taxon>
        <taxon>Bacillati</taxon>
        <taxon>Bacillota</taxon>
        <taxon>Negativicutes</taxon>
        <taxon>Acidaminococcales</taxon>
        <taxon>Acidaminococcaceae</taxon>
        <taxon>Acidaminococcus</taxon>
    </lineage>
</organism>
<dbReference type="SUPFAM" id="SSF52540">
    <property type="entry name" value="P-loop containing nucleoside triphosphate hydrolases"/>
    <property type="match status" value="1"/>
</dbReference>
<dbReference type="PROSITE" id="PS00676">
    <property type="entry name" value="SIGMA54_INTERACT_2"/>
    <property type="match status" value="1"/>
</dbReference>
<evidence type="ECO:0000256" key="1">
    <source>
        <dbReference type="ARBA" id="ARBA00022741"/>
    </source>
</evidence>
<dbReference type="PANTHER" id="PTHR32071">
    <property type="entry name" value="TRANSCRIPTIONAL REGULATORY PROTEIN"/>
    <property type="match status" value="1"/>
</dbReference>
<dbReference type="Gene3D" id="3.40.50.300">
    <property type="entry name" value="P-loop containing nucleotide triphosphate hydrolases"/>
    <property type="match status" value="1"/>
</dbReference>
<evidence type="ECO:0000256" key="4">
    <source>
        <dbReference type="ARBA" id="ARBA00023163"/>
    </source>
</evidence>
<evidence type="ECO:0000259" key="5">
    <source>
        <dbReference type="PROSITE" id="PS50045"/>
    </source>
</evidence>
<dbReference type="GO" id="GO:0005524">
    <property type="term" value="F:ATP binding"/>
    <property type="evidence" value="ECO:0007669"/>
    <property type="project" value="UniProtKB-KW"/>
</dbReference>
<dbReference type="EMBL" id="FNOP01000005">
    <property type="protein sequence ID" value="SDW74748.1"/>
    <property type="molecule type" value="Genomic_DNA"/>
</dbReference>
<name>A0A1H2W2A6_ACIFE</name>
<accession>A0A1H2W2A6</accession>
<evidence type="ECO:0000256" key="3">
    <source>
        <dbReference type="ARBA" id="ARBA00023015"/>
    </source>
</evidence>
<keyword evidence="2" id="KW-0067">ATP-binding</keyword>
<protein>
    <submittedName>
        <fullName evidence="6">DNA-binding transcriptional response regulator, NtrC family, contains REC, AAA-type ATPase, and a Fis-type DNA-binding domains</fullName>
    </submittedName>
</protein>
<dbReference type="InterPro" id="IPR009057">
    <property type="entry name" value="Homeodomain-like_sf"/>
</dbReference>
<dbReference type="Pfam" id="PF02954">
    <property type="entry name" value="HTH_8"/>
    <property type="match status" value="1"/>
</dbReference>
<dbReference type="PRINTS" id="PR01657">
    <property type="entry name" value="MCMFAMILY"/>
</dbReference>
<dbReference type="InterPro" id="IPR058031">
    <property type="entry name" value="AAA_lid_NorR"/>
</dbReference>